<evidence type="ECO:0000313" key="1">
    <source>
        <dbReference type="EMBL" id="AMN30648.1"/>
    </source>
</evidence>
<organism evidence="1 2">
    <name type="scientific">Clostridium perfringens</name>
    <dbReference type="NCBI Taxonomy" id="1502"/>
    <lineage>
        <taxon>Bacteria</taxon>
        <taxon>Bacillati</taxon>
        <taxon>Bacillota</taxon>
        <taxon>Clostridia</taxon>
        <taxon>Eubacteriales</taxon>
        <taxon>Clostridiaceae</taxon>
        <taxon>Clostridium</taxon>
    </lineage>
</organism>
<keyword evidence="1" id="KW-0614">Plasmid</keyword>
<sequence length="55" mass="6770">MIIFSFFRKWNGNIIKRKPQYNNIINYLDELKEHILDYKLPKLGDVQVIEKKYLK</sequence>
<dbReference type="AlphaFoldDB" id="A0A140GQ39"/>
<dbReference type="Proteomes" id="UP000070260">
    <property type="component" value="Plasmid pJFP838C"/>
</dbReference>
<dbReference type="EMBL" id="CP013040">
    <property type="protein sequence ID" value="AMN30648.1"/>
    <property type="molecule type" value="Genomic_DNA"/>
</dbReference>
<dbReference type="PATRIC" id="fig|1502.176.peg.3102"/>
<evidence type="ECO:0000313" key="2">
    <source>
        <dbReference type="Proteomes" id="UP000070260"/>
    </source>
</evidence>
<accession>A0A140GQ39</accession>
<geneLocation type="plasmid" evidence="1 2">
    <name>pJFP838C</name>
</geneLocation>
<protein>
    <submittedName>
        <fullName evidence="1">Uncharacterized protein</fullName>
    </submittedName>
</protein>
<reference evidence="1 2" key="1">
    <citation type="journal article" date="2016" name="PLoS ONE">
        <title>Plasmid Characterization and Chromosome Analysis of Two netF+ Clostridium perfringens Isolates Associated with Foal and Canine Necrotizing Enteritis.</title>
        <authorList>
            <person name="Mehdizadeh Gohari I."/>
            <person name="Kropinski A.M."/>
            <person name="Weese S.J."/>
            <person name="Parreira V.R."/>
            <person name="Whitehead A.E."/>
            <person name="Boerlin P."/>
            <person name="Prescott J.F."/>
        </authorList>
    </citation>
    <scope>NUCLEOTIDE SEQUENCE [LARGE SCALE GENOMIC DNA]</scope>
    <source>
        <strain evidence="1 2">JP838</strain>
        <plasmid evidence="2">Plasmid pJFP838C</plasmid>
    </source>
</reference>
<name>A0A140GQ39_CLOPF</name>
<gene>
    <name evidence="1" type="ORF">JFP838_pC0066</name>
</gene>
<proteinExistence type="predicted"/>